<dbReference type="Pfam" id="PF09339">
    <property type="entry name" value="HTH_IclR"/>
    <property type="match status" value="1"/>
</dbReference>
<proteinExistence type="predicted"/>
<reference evidence="3" key="1">
    <citation type="journal article" date="2019" name="Int. J. Syst. Evol. Microbiol.">
        <title>The Global Catalogue of Microorganisms (GCM) 10K type strain sequencing project: providing services to taxonomists for standard genome sequencing and annotation.</title>
        <authorList>
            <consortium name="The Broad Institute Genomics Platform"/>
            <consortium name="The Broad Institute Genome Sequencing Center for Infectious Disease"/>
            <person name="Wu L."/>
            <person name="Ma J."/>
        </authorList>
    </citation>
    <scope>NUCLEOTIDE SEQUENCE [LARGE SCALE GENOMIC DNA]</scope>
    <source>
        <strain evidence="3">JCM 17695</strain>
    </source>
</reference>
<dbReference type="InterPro" id="IPR036388">
    <property type="entry name" value="WH-like_DNA-bd_sf"/>
</dbReference>
<name>A0ABW2TR43_9PSEU</name>
<dbReference type="InterPro" id="IPR005471">
    <property type="entry name" value="Tscrpt_reg_IclR_N"/>
</dbReference>
<evidence type="ECO:0000313" key="3">
    <source>
        <dbReference type="Proteomes" id="UP001596512"/>
    </source>
</evidence>
<dbReference type="SUPFAM" id="SSF46785">
    <property type="entry name" value="Winged helix' DNA-binding domain"/>
    <property type="match status" value="1"/>
</dbReference>
<organism evidence="2 3">
    <name type="scientific">Actinokineospora soli</name>
    <dbReference type="NCBI Taxonomy" id="1048753"/>
    <lineage>
        <taxon>Bacteria</taxon>
        <taxon>Bacillati</taxon>
        <taxon>Actinomycetota</taxon>
        <taxon>Actinomycetes</taxon>
        <taxon>Pseudonocardiales</taxon>
        <taxon>Pseudonocardiaceae</taxon>
        <taxon>Actinokineospora</taxon>
    </lineage>
</organism>
<dbReference type="Proteomes" id="UP001596512">
    <property type="component" value="Unassembled WGS sequence"/>
</dbReference>
<dbReference type="Gene3D" id="1.10.10.10">
    <property type="entry name" value="Winged helix-like DNA-binding domain superfamily/Winged helix DNA-binding domain"/>
    <property type="match status" value="1"/>
</dbReference>
<accession>A0ABW2TR43</accession>
<gene>
    <name evidence="2" type="ORF">ACFQV2_25155</name>
</gene>
<keyword evidence="3" id="KW-1185">Reference proteome</keyword>
<protein>
    <submittedName>
        <fullName evidence="2">Helix-turn-helix domain-containing protein</fullName>
    </submittedName>
</protein>
<sequence length="75" mass="7988">MADAANRASIRRTNLGLVLRHLRAGARSRTQLAKDMGLPRPSVTLLIAELVERGLVREGEVAREGEWGAPAGAGT</sequence>
<dbReference type="InterPro" id="IPR036390">
    <property type="entry name" value="WH_DNA-bd_sf"/>
</dbReference>
<evidence type="ECO:0000313" key="2">
    <source>
        <dbReference type="EMBL" id="MFC7616272.1"/>
    </source>
</evidence>
<comment type="caution">
    <text evidence="2">The sequence shown here is derived from an EMBL/GenBank/DDBJ whole genome shotgun (WGS) entry which is preliminary data.</text>
</comment>
<evidence type="ECO:0000259" key="1">
    <source>
        <dbReference type="Pfam" id="PF09339"/>
    </source>
</evidence>
<dbReference type="EMBL" id="JBHTEY010000004">
    <property type="protein sequence ID" value="MFC7616272.1"/>
    <property type="molecule type" value="Genomic_DNA"/>
</dbReference>
<feature type="domain" description="HTH iclR-type" evidence="1">
    <location>
        <begin position="18"/>
        <end position="58"/>
    </location>
</feature>